<protein>
    <recommendedName>
        <fullName evidence="4">DUF2809 domain-containing protein</fullName>
    </recommendedName>
</protein>
<dbReference type="Proteomes" id="UP000006867">
    <property type="component" value="Chromosome"/>
</dbReference>
<organism evidence="2 3">
    <name type="scientific">Bacillus atrophaeus (strain 1942)</name>
    <dbReference type="NCBI Taxonomy" id="720555"/>
    <lineage>
        <taxon>Bacteria</taxon>
        <taxon>Bacillati</taxon>
        <taxon>Bacillota</taxon>
        <taxon>Bacilli</taxon>
        <taxon>Bacillales</taxon>
        <taxon>Bacillaceae</taxon>
        <taxon>Bacillus</taxon>
    </lineage>
</organism>
<sequence>MIDKRNRFAYAGMTAVVMGLGLLSRKIPDVLPDVLNIYAGDALWALMIFLGTGFIFHTMKTSWAGLISLAFCYLIECSQLYHADWIDRIRDTTLGGLVLGYGFLWSDLGAYTIGIGIGVVIDITCRDFRRRKLKHR</sequence>
<evidence type="ECO:0008006" key="4">
    <source>
        <dbReference type="Google" id="ProtNLM"/>
    </source>
</evidence>
<keyword evidence="1" id="KW-1133">Transmembrane helix</keyword>
<keyword evidence="3" id="KW-1185">Reference proteome</keyword>
<evidence type="ECO:0000256" key="1">
    <source>
        <dbReference type="SAM" id="Phobius"/>
    </source>
</evidence>
<reference evidence="2 3" key="1">
    <citation type="journal article" date="2011" name="Front. Microbiol.">
        <title>Genomic signatures of strain selection and enhancement in Bacillus atrophaeus var. globigii, a historical biowarfare simulant.</title>
        <authorList>
            <person name="Gibbons H.S."/>
            <person name="Broomall S.M."/>
            <person name="McNew L.A."/>
            <person name="Daligault H."/>
            <person name="Chapman C."/>
            <person name="Bruce D."/>
            <person name="Karavis M."/>
            <person name="Krepps M."/>
            <person name="McGregor P.A."/>
            <person name="Hong C."/>
            <person name="Park K.H."/>
            <person name="Akmal A."/>
            <person name="Feldman A."/>
            <person name="Lin J.S."/>
            <person name="Chang W.E."/>
            <person name="Higgs B.W."/>
            <person name="Demirev P."/>
            <person name="Lindquist J."/>
            <person name="Liem A."/>
            <person name="Fochler E."/>
            <person name="Read T.D."/>
            <person name="Tapia R."/>
            <person name="Johnson S."/>
            <person name="Bishop-Lilly K.A."/>
            <person name="Detter C."/>
            <person name="Han C."/>
            <person name="Sozhamannan S."/>
            <person name="Rosenzweig C.N."/>
            <person name="Skowronski E.W."/>
        </authorList>
    </citation>
    <scope>NUCLEOTIDE SEQUENCE [LARGE SCALE GENOMIC DNA]</scope>
    <source>
        <strain evidence="2 3">1942</strain>
    </source>
</reference>
<keyword evidence="1" id="KW-0472">Membrane</keyword>
<dbReference type="EMBL" id="CP002207">
    <property type="protein sequence ID" value="ADP31698.1"/>
    <property type="molecule type" value="Genomic_DNA"/>
</dbReference>
<evidence type="ECO:0000313" key="2">
    <source>
        <dbReference type="EMBL" id="ADP31698.1"/>
    </source>
</evidence>
<name>A0ABN3Z9X9_BACA1</name>
<gene>
    <name evidence="2" type="ordered locus">BATR1942_03720</name>
</gene>
<evidence type="ECO:0000313" key="3">
    <source>
        <dbReference type="Proteomes" id="UP000006867"/>
    </source>
</evidence>
<proteinExistence type="predicted"/>
<feature type="transmembrane region" description="Helical" evidence="1">
    <location>
        <begin position="63"/>
        <end position="83"/>
    </location>
</feature>
<keyword evidence="1" id="KW-0812">Transmembrane</keyword>
<dbReference type="Pfam" id="PF10990">
    <property type="entry name" value="DUF2809"/>
    <property type="match status" value="1"/>
</dbReference>
<feature type="transmembrane region" description="Helical" evidence="1">
    <location>
        <begin position="37"/>
        <end position="56"/>
    </location>
</feature>
<feature type="transmembrane region" description="Helical" evidence="1">
    <location>
        <begin position="7"/>
        <end position="25"/>
    </location>
</feature>
<dbReference type="InterPro" id="IPR021257">
    <property type="entry name" value="DUF2809"/>
</dbReference>
<feature type="transmembrane region" description="Helical" evidence="1">
    <location>
        <begin position="103"/>
        <end position="125"/>
    </location>
</feature>
<accession>A0ABN3Z9X9</accession>
<dbReference type="RefSeq" id="WP_003327506.1">
    <property type="nucleotide sequence ID" value="NC_014639.1"/>
</dbReference>